<comment type="caution">
    <text evidence="1">The sequence shown here is derived from an EMBL/GenBank/DDBJ whole genome shotgun (WGS) entry which is preliminary data.</text>
</comment>
<name>A0A552PUF2_9CHRO</name>
<gene>
    <name evidence="1" type="ORF">EWV53_14280</name>
</gene>
<dbReference type="AlphaFoldDB" id="A0A552PUF2"/>
<protein>
    <submittedName>
        <fullName evidence="1">Uncharacterized protein</fullName>
    </submittedName>
</protein>
<dbReference type="Proteomes" id="UP000317165">
    <property type="component" value="Unassembled WGS sequence"/>
</dbReference>
<organism evidence="1 2">
    <name type="scientific">Microcystis panniformis Mp_MB_F_20051200_S9</name>
    <dbReference type="NCBI Taxonomy" id="2486223"/>
    <lineage>
        <taxon>Bacteria</taxon>
        <taxon>Bacillati</taxon>
        <taxon>Cyanobacteriota</taxon>
        <taxon>Cyanophyceae</taxon>
        <taxon>Oscillatoriophycideae</taxon>
        <taxon>Chroococcales</taxon>
        <taxon>Microcystaceae</taxon>
        <taxon>Microcystis</taxon>
    </lineage>
</organism>
<evidence type="ECO:0000313" key="1">
    <source>
        <dbReference type="EMBL" id="TRV60604.1"/>
    </source>
</evidence>
<sequence length="74" mass="8712">MLYTQLRITVGVVGFRFFNRIEPFSTPYCFAQPNLGGRKPRLTRSNFTQRFLQHFITYTMTLQTSNKSRNCISL</sequence>
<evidence type="ECO:0000313" key="2">
    <source>
        <dbReference type="Proteomes" id="UP000317165"/>
    </source>
</evidence>
<reference evidence="1 2" key="1">
    <citation type="submission" date="2019-01" db="EMBL/GenBank/DDBJ databases">
        <title>Coherence of Microcystis species and biogeography revealed through population genomics.</title>
        <authorList>
            <person name="Perez-Carrascal O.M."/>
            <person name="Terrat Y."/>
            <person name="Giani A."/>
            <person name="Fortin N."/>
            <person name="Tromas N."/>
            <person name="Shapiro B.J."/>
        </authorList>
    </citation>
    <scope>NUCLEOTIDE SEQUENCE [LARGE SCALE GENOMIC DNA]</scope>
    <source>
        <strain evidence="1">Mp_MB_F_20051200_S9</strain>
    </source>
</reference>
<proteinExistence type="predicted"/>
<accession>A0A552PUF2</accession>
<dbReference type="EMBL" id="SFAC01000168">
    <property type="protein sequence ID" value="TRV60604.1"/>
    <property type="molecule type" value="Genomic_DNA"/>
</dbReference>